<proteinExistence type="inferred from homology"/>
<comment type="similarity">
    <text evidence="4">Belongs to the BamB family.</text>
</comment>
<dbReference type="PANTHER" id="PTHR34512">
    <property type="entry name" value="CELL SURFACE PROTEIN"/>
    <property type="match status" value="1"/>
</dbReference>
<comment type="function">
    <text evidence="4">Part of the outer membrane protein assembly complex, which is involved in assembly and insertion of beta-barrel proteins into the outer membrane.</text>
</comment>
<dbReference type="InterPro" id="IPR018391">
    <property type="entry name" value="PQQ_b-propeller_rpt"/>
</dbReference>
<evidence type="ECO:0000256" key="3">
    <source>
        <dbReference type="ARBA" id="ARBA00023237"/>
    </source>
</evidence>
<organism evidence="6 7">
    <name type="scientific">Thiomonas bhubaneswarensis</name>
    <dbReference type="NCBI Taxonomy" id="339866"/>
    <lineage>
        <taxon>Bacteria</taxon>
        <taxon>Pseudomonadati</taxon>
        <taxon>Pseudomonadota</taxon>
        <taxon>Betaproteobacteria</taxon>
        <taxon>Burkholderiales</taxon>
        <taxon>Thiomonas</taxon>
    </lineage>
</organism>
<dbReference type="GO" id="GO:0051205">
    <property type="term" value="P:protein insertion into membrane"/>
    <property type="evidence" value="ECO:0007669"/>
    <property type="project" value="UniProtKB-UniRule"/>
</dbReference>
<dbReference type="HAMAP" id="MF_00923">
    <property type="entry name" value="OM_assembly_BamB"/>
    <property type="match status" value="1"/>
</dbReference>
<comment type="subcellular location">
    <subcellularLocation>
        <location evidence="4">Cell outer membrane</location>
    </subcellularLocation>
</comment>
<dbReference type="Gene3D" id="2.130.10.10">
    <property type="entry name" value="YVTN repeat-like/Quinoprotein amine dehydrogenase"/>
    <property type="match status" value="1"/>
</dbReference>
<keyword evidence="7" id="KW-1185">Reference proteome</keyword>
<name>A0A0K6I1R8_9BURK</name>
<dbReference type="SUPFAM" id="SSF50998">
    <property type="entry name" value="Quinoprotein alcohol dehydrogenase-like"/>
    <property type="match status" value="1"/>
</dbReference>
<feature type="domain" description="Pyrrolo-quinoline quinone repeat" evidence="5">
    <location>
        <begin position="86"/>
        <end position="316"/>
    </location>
</feature>
<evidence type="ECO:0000256" key="4">
    <source>
        <dbReference type="HAMAP-Rule" id="MF_00923"/>
    </source>
</evidence>
<dbReference type="InterPro" id="IPR017687">
    <property type="entry name" value="BamB"/>
</dbReference>
<comment type="subunit">
    <text evidence="4">Part of the Bam complex.</text>
</comment>
<dbReference type="Pfam" id="PF13360">
    <property type="entry name" value="PQQ_2"/>
    <property type="match status" value="1"/>
</dbReference>
<dbReference type="AlphaFoldDB" id="A0A0K6I1R8"/>
<evidence type="ECO:0000313" key="7">
    <source>
        <dbReference type="Proteomes" id="UP000183649"/>
    </source>
</evidence>
<dbReference type="RefSeq" id="WP_055450478.1">
    <property type="nucleotide sequence ID" value="NZ_CYHF01000005.1"/>
</dbReference>
<dbReference type="NCBIfam" id="TIGR03300">
    <property type="entry name" value="assembly_YfgL"/>
    <property type="match status" value="1"/>
</dbReference>
<dbReference type="STRING" id="339866.GCA_001418255_01577"/>
<evidence type="ECO:0000256" key="2">
    <source>
        <dbReference type="ARBA" id="ARBA00023136"/>
    </source>
</evidence>
<dbReference type="InterPro" id="IPR015943">
    <property type="entry name" value="WD40/YVTN_repeat-like_dom_sf"/>
</dbReference>
<reference evidence="7" key="1">
    <citation type="submission" date="2015-08" db="EMBL/GenBank/DDBJ databases">
        <authorList>
            <person name="Varghese N."/>
        </authorList>
    </citation>
    <scope>NUCLEOTIDE SEQUENCE [LARGE SCALE GENOMIC DNA]</scope>
    <source>
        <strain evidence="7">DSM 18181</strain>
    </source>
</reference>
<keyword evidence="1 4" id="KW-0732">Signal</keyword>
<dbReference type="PANTHER" id="PTHR34512:SF30">
    <property type="entry name" value="OUTER MEMBRANE PROTEIN ASSEMBLY FACTOR BAMB"/>
    <property type="match status" value="1"/>
</dbReference>
<dbReference type="GO" id="GO:0043165">
    <property type="term" value="P:Gram-negative-bacterium-type cell outer membrane assembly"/>
    <property type="evidence" value="ECO:0007669"/>
    <property type="project" value="UniProtKB-UniRule"/>
</dbReference>
<dbReference type="Proteomes" id="UP000183649">
    <property type="component" value="Unassembled WGS sequence"/>
</dbReference>
<accession>A0A0K6I1R8</accession>
<gene>
    <name evidence="4" type="primary">bamB</name>
    <name evidence="6" type="ORF">Ga0061069_10571</name>
</gene>
<dbReference type="GO" id="GO:0009279">
    <property type="term" value="C:cell outer membrane"/>
    <property type="evidence" value="ECO:0007669"/>
    <property type="project" value="UniProtKB-SubCell"/>
</dbReference>
<evidence type="ECO:0000313" key="6">
    <source>
        <dbReference type="EMBL" id="CUA97041.1"/>
    </source>
</evidence>
<protein>
    <recommendedName>
        <fullName evidence="4">Outer membrane protein assembly factor BamB</fullName>
    </recommendedName>
</protein>
<dbReference type="OrthoDB" id="5173551at2"/>
<keyword evidence="2 4" id="KW-0472">Membrane</keyword>
<dbReference type="EMBL" id="CYHF01000005">
    <property type="protein sequence ID" value="CUA97041.1"/>
    <property type="molecule type" value="Genomic_DNA"/>
</dbReference>
<dbReference type="InterPro" id="IPR002372">
    <property type="entry name" value="PQQ_rpt_dom"/>
</dbReference>
<dbReference type="SMART" id="SM00564">
    <property type="entry name" value="PQQ"/>
    <property type="match status" value="4"/>
</dbReference>
<evidence type="ECO:0000256" key="1">
    <source>
        <dbReference type="ARBA" id="ARBA00022729"/>
    </source>
</evidence>
<sequence>MSAMQQHTASRKRRLLLSRGRVALPLMLVALLAGCASGSKPPEPTPLTPVANILTVKQVWTQRIGEVPAWFQTAVLPDGVVVASADGHVERLNSATGQIVWSAKVAAGISAGTGSDGTFTAVVDKNNGLVSIGPKGQLLWRYQLPATVLTPPYVIGGRIIVQAADQRVFAFDAASGKRLWQADSRAASLLVQQAGGIVSRDGVVMIGTALGRVDAYALSDGLPRWQVTLARPRGVTEVERVVGITGQPAILGSTVCARAYQSAVGCVDADTGRMLWFRDANGYTALSMNDQEVVGTQANGDVQAYSATDGVPSWTNSQLKYRDLSAPLLVGRTVAVGDYQGYISFLSAKDGSIVGRVATDGSAIQATPVVVGKTMVVVTAKGGIYAFVPD</sequence>
<evidence type="ECO:0000259" key="5">
    <source>
        <dbReference type="Pfam" id="PF13360"/>
    </source>
</evidence>
<keyword evidence="3 4" id="KW-0998">Cell outer membrane</keyword>
<dbReference type="InterPro" id="IPR011047">
    <property type="entry name" value="Quinoprotein_ADH-like_sf"/>
</dbReference>